<evidence type="ECO:0000256" key="10">
    <source>
        <dbReference type="ARBA" id="ARBA00023242"/>
    </source>
</evidence>
<keyword evidence="7" id="KW-0805">Transcription regulation</keyword>
<name>A0A6G0T476_APHGL</name>
<feature type="domain" description="C2H2-type" evidence="12">
    <location>
        <begin position="63"/>
        <end position="90"/>
    </location>
</feature>
<dbReference type="FunFam" id="3.30.160.60:FF:000912">
    <property type="entry name" value="Zinc finger protein 660"/>
    <property type="match status" value="1"/>
</dbReference>
<comment type="caution">
    <text evidence="13">The sequence shown here is derived from an EMBL/GenBank/DDBJ whole genome shotgun (WGS) entry which is preliminary data.</text>
</comment>
<dbReference type="Pfam" id="PF00096">
    <property type="entry name" value="zf-C2H2"/>
    <property type="match status" value="4"/>
</dbReference>
<dbReference type="InterPro" id="IPR013087">
    <property type="entry name" value="Znf_C2H2_type"/>
</dbReference>
<dbReference type="PANTHER" id="PTHR14196:SF12">
    <property type="entry name" value="ZINC FINGER PROTEIN 208-LIKE"/>
    <property type="match status" value="1"/>
</dbReference>
<dbReference type="InterPro" id="IPR050717">
    <property type="entry name" value="C2H2-ZF_Transcription_Reg"/>
</dbReference>
<evidence type="ECO:0000259" key="12">
    <source>
        <dbReference type="PROSITE" id="PS50157"/>
    </source>
</evidence>
<gene>
    <name evidence="13" type="ORF">AGLY_014403</name>
</gene>
<evidence type="ECO:0000313" key="14">
    <source>
        <dbReference type="Proteomes" id="UP000475862"/>
    </source>
</evidence>
<evidence type="ECO:0000256" key="2">
    <source>
        <dbReference type="ARBA" id="ARBA00006991"/>
    </source>
</evidence>
<evidence type="ECO:0000256" key="9">
    <source>
        <dbReference type="ARBA" id="ARBA00023163"/>
    </source>
</evidence>
<feature type="domain" description="C2H2-type" evidence="12">
    <location>
        <begin position="119"/>
        <end position="146"/>
    </location>
</feature>
<feature type="domain" description="C2H2-type" evidence="12">
    <location>
        <begin position="229"/>
        <end position="257"/>
    </location>
</feature>
<evidence type="ECO:0000256" key="8">
    <source>
        <dbReference type="ARBA" id="ARBA00023125"/>
    </source>
</evidence>
<evidence type="ECO:0000256" key="7">
    <source>
        <dbReference type="ARBA" id="ARBA00023015"/>
    </source>
</evidence>
<evidence type="ECO:0000256" key="1">
    <source>
        <dbReference type="ARBA" id="ARBA00004123"/>
    </source>
</evidence>
<evidence type="ECO:0000256" key="5">
    <source>
        <dbReference type="ARBA" id="ARBA00022771"/>
    </source>
</evidence>
<sequence length="269" mass="30952">MDVTMAEELNSQDHTIKRLAEGCVIEGQQQSPPAVSIKSLSDCSTTMGSTCDLRPKQIGKKLFPCNLCTKVFRQMSKLKIHTRTHTGEKPYSCDFCDRSFTSSNQLTVHRRIHTGEKPYHCVVCKKSFTNHSHLHVHQRVHTGEKPYQCDVCKKSFRQRCHLKSHQRTHAVKRHFGLCDCTFCQQNSLTEHKWHTPIEVKLYYPCESCDEDFTTDVTPLSVCDIGDGPYLCDVCGKLFAQRGEVMRRHRQTHKQSNILNEETKCTYSLD</sequence>
<comment type="similarity">
    <text evidence="2">Belongs to the krueppel C2H2-type zinc-finger protein family.</text>
</comment>
<feature type="domain" description="C2H2-type" evidence="12">
    <location>
        <begin position="147"/>
        <end position="174"/>
    </location>
</feature>
<dbReference type="FunFam" id="3.30.160.60:FF:000425">
    <property type="entry name" value="PLAG1 like zinc finger 1"/>
    <property type="match status" value="1"/>
</dbReference>
<dbReference type="SMART" id="SM00355">
    <property type="entry name" value="ZnF_C2H2"/>
    <property type="match status" value="5"/>
</dbReference>
<keyword evidence="6" id="KW-0862">Zinc</keyword>
<dbReference type="SUPFAM" id="SSF57667">
    <property type="entry name" value="beta-beta-alpha zinc fingers"/>
    <property type="match status" value="4"/>
</dbReference>
<dbReference type="Gene3D" id="3.30.160.60">
    <property type="entry name" value="Classic Zinc Finger"/>
    <property type="match status" value="5"/>
</dbReference>
<keyword evidence="3" id="KW-0479">Metal-binding</keyword>
<dbReference type="OrthoDB" id="6077919at2759"/>
<dbReference type="PANTHER" id="PTHR14196">
    <property type="entry name" value="ODD-SKIPPED - RELATED"/>
    <property type="match status" value="1"/>
</dbReference>
<evidence type="ECO:0000313" key="13">
    <source>
        <dbReference type="EMBL" id="KAE9525218.1"/>
    </source>
</evidence>
<reference evidence="13 14" key="1">
    <citation type="submission" date="2019-08" db="EMBL/GenBank/DDBJ databases">
        <title>The genome of the soybean aphid Biotype 1, its phylome, world population structure and adaptation to the North American continent.</title>
        <authorList>
            <person name="Giordano R."/>
            <person name="Donthu R.K."/>
            <person name="Hernandez A.G."/>
            <person name="Wright C.L."/>
            <person name="Zimin A.V."/>
        </authorList>
    </citation>
    <scope>NUCLEOTIDE SEQUENCE [LARGE SCALE GENOMIC DNA]</scope>
    <source>
        <tissue evidence="13">Whole aphids</tissue>
    </source>
</reference>
<evidence type="ECO:0000256" key="4">
    <source>
        <dbReference type="ARBA" id="ARBA00022737"/>
    </source>
</evidence>
<feature type="domain" description="C2H2-type" evidence="12">
    <location>
        <begin position="91"/>
        <end position="118"/>
    </location>
</feature>
<dbReference type="GO" id="GO:0000981">
    <property type="term" value="F:DNA-binding transcription factor activity, RNA polymerase II-specific"/>
    <property type="evidence" value="ECO:0007669"/>
    <property type="project" value="TreeGrafter"/>
</dbReference>
<keyword evidence="5 11" id="KW-0863">Zinc-finger</keyword>
<keyword evidence="9" id="KW-0804">Transcription</keyword>
<dbReference type="PROSITE" id="PS00028">
    <property type="entry name" value="ZINC_FINGER_C2H2_1"/>
    <property type="match status" value="4"/>
</dbReference>
<keyword evidence="8" id="KW-0238">DNA-binding</keyword>
<comment type="subcellular location">
    <subcellularLocation>
        <location evidence="1">Nucleus</location>
    </subcellularLocation>
</comment>
<dbReference type="EMBL" id="VYZN01000062">
    <property type="protein sequence ID" value="KAE9525218.1"/>
    <property type="molecule type" value="Genomic_DNA"/>
</dbReference>
<dbReference type="GO" id="GO:0000977">
    <property type="term" value="F:RNA polymerase II transcription regulatory region sequence-specific DNA binding"/>
    <property type="evidence" value="ECO:0007669"/>
    <property type="project" value="TreeGrafter"/>
</dbReference>
<proteinExistence type="inferred from homology"/>
<dbReference type="AlphaFoldDB" id="A0A6G0T476"/>
<dbReference type="FunFam" id="3.30.160.60:FF:001506">
    <property type="entry name" value="Zinc finger protein"/>
    <property type="match status" value="1"/>
</dbReference>
<dbReference type="PROSITE" id="PS50157">
    <property type="entry name" value="ZINC_FINGER_C2H2_2"/>
    <property type="match status" value="5"/>
</dbReference>
<dbReference type="GO" id="GO:0005634">
    <property type="term" value="C:nucleus"/>
    <property type="evidence" value="ECO:0007669"/>
    <property type="project" value="UniProtKB-SubCell"/>
</dbReference>
<evidence type="ECO:0000256" key="11">
    <source>
        <dbReference type="PROSITE-ProRule" id="PRU00042"/>
    </source>
</evidence>
<accession>A0A6G0T476</accession>
<keyword evidence="14" id="KW-1185">Reference proteome</keyword>
<evidence type="ECO:0000256" key="6">
    <source>
        <dbReference type="ARBA" id="ARBA00022833"/>
    </source>
</evidence>
<evidence type="ECO:0000256" key="3">
    <source>
        <dbReference type="ARBA" id="ARBA00022723"/>
    </source>
</evidence>
<dbReference type="GO" id="GO:0008270">
    <property type="term" value="F:zinc ion binding"/>
    <property type="evidence" value="ECO:0007669"/>
    <property type="project" value="UniProtKB-KW"/>
</dbReference>
<protein>
    <recommendedName>
        <fullName evidence="12">C2H2-type domain-containing protein</fullName>
    </recommendedName>
</protein>
<dbReference type="InterPro" id="IPR036236">
    <property type="entry name" value="Znf_C2H2_sf"/>
</dbReference>
<organism evidence="13 14">
    <name type="scientific">Aphis glycines</name>
    <name type="common">Soybean aphid</name>
    <dbReference type="NCBI Taxonomy" id="307491"/>
    <lineage>
        <taxon>Eukaryota</taxon>
        <taxon>Metazoa</taxon>
        <taxon>Ecdysozoa</taxon>
        <taxon>Arthropoda</taxon>
        <taxon>Hexapoda</taxon>
        <taxon>Insecta</taxon>
        <taxon>Pterygota</taxon>
        <taxon>Neoptera</taxon>
        <taxon>Paraneoptera</taxon>
        <taxon>Hemiptera</taxon>
        <taxon>Sternorrhyncha</taxon>
        <taxon>Aphidomorpha</taxon>
        <taxon>Aphidoidea</taxon>
        <taxon>Aphididae</taxon>
        <taxon>Aphidini</taxon>
        <taxon>Aphis</taxon>
        <taxon>Aphis</taxon>
    </lineage>
</organism>
<keyword evidence="4" id="KW-0677">Repeat</keyword>
<keyword evidence="10" id="KW-0539">Nucleus</keyword>
<dbReference type="Proteomes" id="UP000475862">
    <property type="component" value="Unassembled WGS sequence"/>
</dbReference>
<dbReference type="FunFam" id="3.30.160.60:FF:001270">
    <property type="entry name" value="zinc finger protein 583 isoform X1"/>
    <property type="match status" value="1"/>
</dbReference>